<dbReference type="RefSeq" id="WP_317786497.1">
    <property type="nucleotide sequence ID" value="NZ_AP028461.1"/>
</dbReference>
<protein>
    <submittedName>
        <fullName evidence="2">Uncharacterized protein</fullName>
    </submittedName>
</protein>
<name>A0ABW4A6C2_9ACTN</name>
<comment type="caution">
    <text evidence="2">The sequence shown here is derived from an EMBL/GenBank/DDBJ whole genome shotgun (WGS) entry which is preliminary data.</text>
</comment>
<keyword evidence="3" id="KW-1185">Reference proteome</keyword>
<proteinExistence type="predicted"/>
<evidence type="ECO:0000313" key="2">
    <source>
        <dbReference type="EMBL" id="MFD1366221.1"/>
    </source>
</evidence>
<accession>A0ABW4A6C2</accession>
<reference evidence="3" key="1">
    <citation type="journal article" date="2019" name="Int. J. Syst. Evol. Microbiol.">
        <title>The Global Catalogue of Microorganisms (GCM) 10K type strain sequencing project: providing services to taxonomists for standard genome sequencing and annotation.</title>
        <authorList>
            <consortium name="The Broad Institute Genomics Platform"/>
            <consortium name="The Broad Institute Genome Sequencing Center for Infectious Disease"/>
            <person name="Wu L."/>
            <person name="Ma J."/>
        </authorList>
    </citation>
    <scope>NUCLEOTIDE SEQUENCE [LARGE SCALE GENOMIC DNA]</scope>
    <source>
        <strain evidence="3">CCM 7526</strain>
    </source>
</reference>
<dbReference type="Proteomes" id="UP001597183">
    <property type="component" value="Unassembled WGS sequence"/>
</dbReference>
<organism evidence="2 3">
    <name type="scientific">Actinoplanes sichuanensis</name>
    <dbReference type="NCBI Taxonomy" id="512349"/>
    <lineage>
        <taxon>Bacteria</taxon>
        <taxon>Bacillati</taxon>
        <taxon>Actinomycetota</taxon>
        <taxon>Actinomycetes</taxon>
        <taxon>Micromonosporales</taxon>
        <taxon>Micromonosporaceae</taxon>
        <taxon>Actinoplanes</taxon>
    </lineage>
</organism>
<evidence type="ECO:0000256" key="1">
    <source>
        <dbReference type="SAM" id="MobiDB-lite"/>
    </source>
</evidence>
<sequence length="135" mass="14377">MDELLGRYGSDPVGGRVRDRLPGVAVRGVPQVRGPRAVPIAVGAGVAALPPVPGIGLAGALRPAGLVEAGEGEEGRDRLRGEEVRRTEKYGWIPDVDLNGRRSNDDMARDRQTAKLKEVKANEKNPKGSGRHSAR</sequence>
<dbReference type="EMBL" id="JBHTMK010000016">
    <property type="protein sequence ID" value="MFD1366221.1"/>
    <property type="molecule type" value="Genomic_DNA"/>
</dbReference>
<evidence type="ECO:0000313" key="3">
    <source>
        <dbReference type="Proteomes" id="UP001597183"/>
    </source>
</evidence>
<feature type="compositionally biased region" description="Basic and acidic residues" evidence="1">
    <location>
        <begin position="98"/>
        <end position="126"/>
    </location>
</feature>
<gene>
    <name evidence="2" type="ORF">ACFQ5G_12775</name>
</gene>
<feature type="region of interest" description="Disordered" evidence="1">
    <location>
        <begin position="95"/>
        <end position="135"/>
    </location>
</feature>